<name>A0A9D1H7H6_9FIRM</name>
<gene>
    <name evidence="2" type="ORF">IAC43_09105</name>
</gene>
<feature type="domain" description="Glutamate synthase alpha subunit C-terminal" evidence="1">
    <location>
        <begin position="15"/>
        <end position="176"/>
    </location>
</feature>
<dbReference type="PANTHER" id="PTHR39673">
    <property type="entry name" value="TUNGSTEN FORMYLMETHANOFURAN DEHYDROGENASE, SUBUNIT C (FWDC)"/>
    <property type="match status" value="1"/>
</dbReference>
<dbReference type="PIRSF" id="PIRSF006519">
    <property type="entry name" value="GOGAT_dom3"/>
    <property type="match status" value="1"/>
</dbReference>
<dbReference type="InterPro" id="IPR002489">
    <property type="entry name" value="Glu_synth_asu_C"/>
</dbReference>
<evidence type="ECO:0000259" key="1">
    <source>
        <dbReference type="Pfam" id="PF01493"/>
    </source>
</evidence>
<dbReference type="EMBL" id="DVLW01000249">
    <property type="protein sequence ID" value="HIT95330.1"/>
    <property type="molecule type" value="Genomic_DNA"/>
</dbReference>
<dbReference type="GO" id="GO:0016491">
    <property type="term" value="F:oxidoreductase activity"/>
    <property type="evidence" value="ECO:0007669"/>
    <property type="project" value="InterPro"/>
</dbReference>
<protein>
    <submittedName>
        <fullName evidence="2">Glutamate synthase</fullName>
    </submittedName>
</protein>
<reference evidence="2" key="2">
    <citation type="journal article" date="2021" name="PeerJ">
        <title>Extensive microbial diversity within the chicken gut microbiome revealed by metagenomics and culture.</title>
        <authorList>
            <person name="Gilroy R."/>
            <person name="Ravi A."/>
            <person name="Getino M."/>
            <person name="Pursley I."/>
            <person name="Horton D.L."/>
            <person name="Alikhan N.F."/>
            <person name="Baker D."/>
            <person name="Gharbi K."/>
            <person name="Hall N."/>
            <person name="Watson M."/>
            <person name="Adriaenssens E.M."/>
            <person name="Foster-Nyarko E."/>
            <person name="Jarju S."/>
            <person name="Secka A."/>
            <person name="Antonio M."/>
            <person name="Oren A."/>
            <person name="Chaudhuri R.R."/>
            <person name="La Ragione R."/>
            <person name="Hildebrand F."/>
            <person name="Pallen M.J."/>
        </authorList>
    </citation>
    <scope>NUCLEOTIDE SEQUENCE</scope>
    <source>
        <strain evidence="2">ChiBcec7-5410</strain>
    </source>
</reference>
<sequence>MPQQFAAKNLGYQELNEQIRQTSEHDITITDCIGQRYIGAGLSGKNITIHGTPGNALAAYMNGSSIHVYGNAQDATADTMNDGVICIHGCAGDATGYAMRGGHILVRDDTGYRAGIHMKEYEDKVPVLMIGKKAGSFLGEYQAGGVIVVFNIDGGEEAPVGYFCGTGMHGGKIFLRCSVPPHDLPKQVCWRDAEPDDLESIREYVQEFADAFGYNTDELLSQHYIVLTPNSASPYKQLYTLN</sequence>
<dbReference type="Pfam" id="PF01493">
    <property type="entry name" value="GXGXG"/>
    <property type="match status" value="1"/>
</dbReference>
<comment type="caution">
    <text evidence="2">The sequence shown here is derived from an EMBL/GenBank/DDBJ whole genome shotgun (WGS) entry which is preliminary data.</text>
</comment>
<organism evidence="2 3">
    <name type="scientific">Candidatus Faecivivens stercoripullorum</name>
    <dbReference type="NCBI Taxonomy" id="2840805"/>
    <lineage>
        <taxon>Bacteria</taxon>
        <taxon>Bacillati</taxon>
        <taxon>Bacillota</taxon>
        <taxon>Clostridia</taxon>
        <taxon>Eubacteriales</taxon>
        <taxon>Oscillospiraceae</taxon>
        <taxon>Oscillospiraceae incertae sedis</taxon>
        <taxon>Candidatus Faecivivens</taxon>
    </lineage>
</organism>
<dbReference type="SUPFAM" id="SSF69336">
    <property type="entry name" value="Alpha subunit of glutamate synthase, C-terminal domain"/>
    <property type="match status" value="1"/>
</dbReference>
<accession>A0A9D1H7H6</accession>
<dbReference type="AlphaFoldDB" id="A0A9D1H7H6"/>
<reference evidence="2" key="1">
    <citation type="submission" date="2020-10" db="EMBL/GenBank/DDBJ databases">
        <authorList>
            <person name="Gilroy R."/>
        </authorList>
    </citation>
    <scope>NUCLEOTIDE SEQUENCE</scope>
    <source>
        <strain evidence="2">ChiBcec7-5410</strain>
    </source>
</reference>
<dbReference type="PANTHER" id="PTHR39673:SF5">
    <property type="entry name" value="TUNGSTEN-CONTAINING FORMYLMETHANOFURAN DEHYDROGENASE 2 SUBUNIT C"/>
    <property type="match status" value="1"/>
</dbReference>
<dbReference type="Proteomes" id="UP000824160">
    <property type="component" value="Unassembled WGS sequence"/>
</dbReference>
<dbReference type="CDD" id="cd00981">
    <property type="entry name" value="arch_gltB"/>
    <property type="match status" value="1"/>
</dbReference>
<dbReference type="InterPro" id="IPR012061">
    <property type="entry name" value="Glu_synth_lsu_3"/>
</dbReference>
<dbReference type="InterPro" id="IPR036485">
    <property type="entry name" value="Glu_synth_asu_C_sf"/>
</dbReference>
<dbReference type="Gene3D" id="2.160.20.60">
    <property type="entry name" value="Glutamate synthase, alpha subunit, C-terminal domain"/>
    <property type="match status" value="1"/>
</dbReference>
<evidence type="ECO:0000313" key="3">
    <source>
        <dbReference type="Proteomes" id="UP000824160"/>
    </source>
</evidence>
<proteinExistence type="predicted"/>
<dbReference type="InterPro" id="IPR035710">
    <property type="entry name" value="Archaeal_gltB"/>
</dbReference>
<evidence type="ECO:0000313" key="2">
    <source>
        <dbReference type="EMBL" id="HIT95330.1"/>
    </source>
</evidence>